<dbReference type="Proteomes" id="UP000091820">
    <property type="component" value="Unassembled WGS sequence"/>
</dbReference>
<dbReference type="PANTHER" id="PTHR24412">
    <property type="entry name" value="KELCH PROTEIN"/>
    <property type="match status" value="1"/>
</dbReference>
<dbReference type="GO" id="GO:0003779">
    <property type="term" value="F:actin binding"/>
    <property type="evidence" value="ECO:0007669"/>
    <property type="project" value="UniProtKB-KW"/>
</dbReference>
<dbReference type="Pfam" id="PF01344">
    <property type="entry name" value="Kelch_1"/>
    <property type="match status" value="1"/>
</dbReference>
<dbReference type="AlphaFoldDB" id="A0A1A9W148"/>
<keyword evidence="3" id="KW-0009">Actin-binding</keyword>
<keyword evidence="2" id="KW-0677">Repeat</keyword>
<evidence type="ECO:0000259" key="4">
    <source>
        <dbReference type="PROSITE" id="PS50097"/>
    </source>
</evidence>
<dbReference type="Pfam" id="PF07707">
    <property type="entry name" value="BACK"/>
    <property type="match status" value="1"/>
</dbReference>
<dbReference type="SUPFAM" id="SSF117281">
    <property type="entry name" value="Kelch motif"/>
    <property type="match status" value="1"/>
</dbReference>
<reference evidence="5" key="2">
    <citation type="submission" date="2020-05" db="UniProtKB">
        <authorList>
            <consortium name="EnsemblMetazoa"/>
        </authorList>
    </citation>
    <scope>IDENTIFICATION</scope>
    <source>
        <strain evidence="5">IAEA</strain>
    </source>
</reference>
<dbReference type="PROSITE" id="PS50097">
    <property type="entry name" value="BTB"/>
    <property type="match status" value="1"/>
</dbReference>
<dbReference type="SUPFAM" id="SSF54695">
    <property type="entry name" value="POZ domain"/>
    <property type="match status" value="1"/>
</dbReference>
<dbReference type="PANTHER" id="PTHR24412:SF475">
    <property type="entry name" value="KELCH-LIKE PROTEIN 17"/>
    <property type="match status" value="1"/>
</dbReference>
<reference evidence="6" key="1">
    <citation type="submission" date="2014-03" db="EMBL/GenBank/DDBJ databases">
        <authorList>
            <person name="Aksoy S."/>
            <person name="Warren W."/>
            <person name="Wilson R.K."/>
        </authorList>
    </citation>
    <scope>NUCLEOTIDE SEQUENCE [LARGE SCALE GENOMIC DNA]</scope>
    <source>
        <strain evidence="6">IAEA</strain>
    </source>
</reference>
<name>A0A1A9W148_9MUSC</name>
<evidence type="ECO:0000256" key="3">
    <source>
        <dbReference type="ARBA" id="ARBA00023203"/>
    </source>
</evidence>
<dbReference type="Gene3D" id="2.120.10.80">
    <property type="entry name" value="Kelch-type beta propeller"/>
    <property type="match status" value="1"/>
</dbReference>
<dbReference type="Gene3D" id="3.30.710.10">
    <property type="entry name" value="Potassium Channel Kv1.1, Chain A"/>
    <property type="match status" value="1"/>
</dbReference>
<protein>
    <submittedName>
        <fullName evidence="5">BTB domain-containing protein</fullName>
    </submittedName>
</protein>
<proteinExistence type="predicted"/>
<dbReference type="CDD" id="cd18186">
    <property type="entry name" value="BTB_POZ_ZBTB_KLHL-like"/>
    <property type="match status" value="1"/>
</dbReference>
<dbReference type="VEuPathDB" id="VectorBase:GBRI002507"/>
<dbReference type="SMART" id="SM00225">
    <property type="entry name" value="BTB"/>
    <property type="match status" value="1"/>
</dbReference>
<evidence type="ECO:0000256" key="1">
    <source>
        <dbReference type="ARBA" id="ARBA00022441"/>
    </source>
</evidence>
<dbReference type="SMART" id="SM00875">
    <property type="entry name" value="BACK"/>
    <property type="match status" value="1"/>
</dbReference>
<dbReference type="InterPro" id="IPR011333">
    <property type="entry name" value="SKP1/BTB/POZ_sf"/>
</dbReference>
<dbReference type="InterPro" id="IPR000210">
    <property type="entry name" value="BTB/POZ_dom"/>
</dbReference>
<organism evidence="5 6">
    <name type="scientific">Glossina brevipalpis</name>
    <dbReference type="NCBI Taxonomy" id="37001"/>
    <lineage>
        <taxon>Eukaryota</taxon>
        <taxon>Metazoa</taxon>
        <taxon>Ecdysozoa</taxon>
        <taxon>Arthropoda</taxon>
        <taxon>Hexapoda</taxon>
        <taxon>Insecta</taxon>
        <taxon>Pterygota</taxon>
        <taxon>Neoptera</taxon>
        <taxon>Endopterygota</taxon>
        <taxon>Diptera</taxon>
        <taxon>Brachycera</taxon>
        <taxon>Muscomorpha</taxon>
        <taxon>Hippoboscoidea</taxon>
        <taxon>Glossinidae</taxon>
        <taxon>Glossina</taxon>
    </lineage>
</organism>
<dbReference type="InterPro" id="IPR015915">
    <property type="entry name" value="Kelch-typ_b-propeller"/>
</dbReference>
<dbReference type="STRING" id="37001.A0A1A9W148"/>
<dbReference type="Pfam" id="PF00651">
    <property type="entry name" value="BTB"/>
    <property type="match status" value="1"/>
</dbReference>
<dbReference type="InterPro" id="IPR011705">
    <property type="entry name" value="BACK"/>
</dbReference>
<sequence>MSNRRVKLSYCADIVNILNKQRFDRKHCDFVMEVNGEFIYAHKAILSAASPYFEAIFEHDVKENVEGKVQFTDAEADDLKTIIDYIYGGKIKIDEDTVQSFLFISGLLQIDCIKEQCRVNKLFQYLENCALIKGNEFLTLSFKEVKTIIEDGDLYVEFEEKAYESVFKWVKHDPAARQKLLQELMSHVLLLIDGSTDVTDNACKVYDVSSNKVFDIPLMAETREELSTVSLNGLVYAIGGSDRSTAECYERIKQHWSHIATMRVHRYDHGVCAYNGHIYVIDGCGDEALEEYNPITN</sequence>
<keyword evidence="6" id="KW-1185">Reference proteome</keyword>
<dbReference type="InterPro" id="IPR006652">
    <property type="entry name" value="Kelch_1"/>
</dbReference>
<evidence type="ECO:0000256" key="2">
    <source>
        <dbReference type="ARBA" id="ARBA00022737"/>
    </source>
</evidence>
<evidence type="ECO:0000313" key="5">
    <source>
        <dbReference type="EnsemblMetazoa" id="GBRI002507-PA"/>
    </source>
</evidence>
<keyword evidence="1" id="KW-0880">Kelch repeat</keyword>
<feature type="domain" description="BTB" evidence="4">
    <location>
        <begin position="28"/>
        <end position="95"/>
    </location>
</feature>
<dbReference type="EnsemblMetazoa" id="GBRI002507-RA">
    <property type="protein sequence ID" value="GBRI002507-PA"/>
    <property type="gene ID" value="GBRI002507"/>
</dbReference>
<accession>A0A1A9W148</accession>
<dbReference type="SMART" id="SM00612">
    <property type="entry name" value="Kelch"/>
    <property type="match status" value="1"/>
</dbReference>
<evidence type="ECO:0000313" key="6">
    <source>
        <dbReference type="Proteomes" id="UP000091820"/>
    </source>
</evidence>